<proteinExistence type="predicted"/>
<accession>A0ACA9MHU5</accession>
<sequence length="122" mass="13604">MIISPSGGGDLAVENINVDGAIASVYVRFLLKRDRDARLLRKWGGRGQKRDNSKDRGEREMHLVQSKAELVNRRDRFNSKAEKEGRGAAAVVTCLGEQDYLAYVSAWSRPVVSSTFHMHCAV</sequence>
<dbReference type="Proteomes" id="UP000789525">
    <property type="component" value="Unassembled WGS sequence"/>
</dbReference>
<keyword evidence="2" id="KW-1185">Reference proteome</keyword>
<gene>
    <name evidence="1" type="ORF">ACOLOM_LOCUS6084</name>
</gene>
<name>A0ACA9MHU5_9GLOM</name>
<dbReference type="EMBL" id="CAJVPT010012026">
    <property type="protein sequence ID" value="CAG8584323.1"/>
    <property type="molecule type" value="Genomic_DNA"/>
</dbReference>
<protein>
    <submittedName>
        <fullName evidence="1">9927_t:CDS:1</fullName>
    </submittedName>
</protein>
<organism evidence="1 2">
    <name type="scientific">Acaulospora colombiana</name>
    <dbReference type="NCBI Taxonomy" id="27376"/>
    <lineage>
        <taxon>Eukaryota</taxon>
        <taxon>Fungi</taxon>
        <taxon>Fungi incertae sedis</taxon>
        <taxon>Mucoromycota</taxon>
        <taxon>Glomeromycotina</taxon>
        <taxon>Glomeromycetes</taxon>
        <taxon>Diversisporales</taxon>
        <taxon>Acaulosporaceae</taxon>
        <taxon>Acaulospora</taxon>
    </lineage>
</organism>
<evidence type="ECO:0000313" key="2">
    <source>
        <dbReference type="Proteomes" id="UP000789525"/>
    </source>
</evidence>
<reference evidence="1" key="1">
    <citation type="submission" date="2021-06" db="EMBL/GenBank/DDBJ databases">
        <authorList>
            <person name="Kallberg Y."/>
            <person name="Tangrot J."/>
            <person name="Rosling A."/>
        </authorList>
    </citation>
    <scope>NUCLEOTIDE SEQUENCE</scope>
    <source>
        <strain evidence="1">CL356</strain>
    </source>
</reference>
<evidence type="ECO:0000313" key="1">
    <source>
        <dbReference type="EMBL" id="CAG8584323.1"/>
    </source>
</evidence>
<comment type="caution">
    <text evidence="1">The sequence shown here is derived from an EMBL/GenBank/DDBJ whole genome shotgun (WGS) entry which is preliminary data.</text>
</comment>